<gene>
    <name evidence="9" type="ORF">METUNv1_03412</name>
</gene>
<evidence type="ECO:0000259" key="7">
    <source>
        <dbReference type="Pfam" id="PF00710"/>
    </source>
</evidence>
<keyword evidence="2" id="KW-0378">Hydrolase</keyword>
<dbReference type="InterPro" id="IPR004550">
    <property type="entry name" value="AsnASE_II"/>
</dbReference>
<dbReference type="Gene3D" id="3.40.50.1170">
    <property type="entry name" value="L-asparaginase, N-terminal domain"/>
    <property type="match status" value="1"/>
</dbReference>
<reference evidence="9 10" key="1">
    <citation type="journal article" date="2011" name="J. Bacteriol.">
        <title>Genome sequence of Methyloversatilis universalis FAM5T, a methylotrophic representative of the order Rhodocyclales.</title>
        <authorList>
            <person name="Kittichotirat W."/>
            <person name="Good N.M."/>
            <person name="Hall R."/>
            <person name="Bringel F."/>
            <person name="Lajus A."/>
            <person name="Medigue C."/>
            <person name="Smalley N.E."/>
            <person name="Beck D."/>
            <person name="Bumgarner R."/>
            <person name="Vuilleumier S."/>
            <person name="Kalyuzhnaya M.G."/>
        </authorList>
    </citation>
    <scope>NUCLEOTIDE SEQUENCE [LARGE SCALE GENOMIC DNA]</scope>
    <source>
        <strain evidence="10">ATCC BAA-1314 / JCM 13912 / FAM5</strain>
    </source>
</reference>
<evidence type="ECO:0000313" key="10">
    <source>
        <dbReference type="Proteomes" id="UP000005019"/>
    </source>
</evidence>
<dbReference type="STRING" id="1000565.METUNv1_03412"/>
<accession>F5RG17</accession>
<feature type="binding site" evidence="4">
    <location>
        <position position="58"/>
    </location>
    <ligand>
        <name>substrate</name>
    </ligand>
</feature>
<dbReference type="InterPro" id="IPR020827">
    <property type="entry name" value="Asparaginase/glutaminase_AS1"/>
</dbReference>
<feature type="domain" description="L-asparaginase N-terminal" evidence="7">
    <location>
        <begin position="3"/>
        <end position="188"/>
    </location>
</feature>
<dbReference type="PROSITE" id="PS00917">
    <property type="entry name" value="ASN_GLN_ASE_2"/>
    <property type="match status" value="1"/>
</dbReference>
<dbReference type="eggNOG" id="COG0252">
    <property type="taxonomic scope" value="Bacteria"/>
</dbReference>
<dbReference type="InterPro" id="IPR006034">
    <property type="entry name" value="Asparaginase/glutaminase-like"/>
</dbReference>
<dbReference type="InterPro" id="IPR027474">
    <property type="entry name" value="L-asparaginase_N"/>
</dbReference>
<dbReference type="GO" id="GO:0006528">
    <property type="term" value="P:asparagine metabolic process"/>
    <property type="evidence" value="ECO:0007669"/>
    <property type="project" value="InterPro"/>
</dbReference>
<feature type="active site" description="O-isoaspartyl threonine intermediate" evidence="3">
    <location>
        <position position="12"/>
    </location>
</feature>
<dbReference type="Gene3D" id="3.40.50.40">
    <property type="match status" value="1"/>
</dbReference>
<dbReference type="PIRSF" id="PIRSF001220">
    <property type="entry name" value="L-ASNase_gatD"/>
    <property type="match status" value="1"/>
</dbReference>
<feature type="active site" evidence="6">
    <location>
        <position position="91"/>
    </location>
</feature>
<comment type="caution">
    <text evidence="9">The sequence shown here is derived from an EMBL/GenBank/DDBJ whole genome shotgun (WGS) entry which is preliminary data.</text>
</comment>
<dbReference type="EMBL" id="AFHG01000057">
    <property type="protein sequence ID" value="EGK70505.1"/>
    <property type="molecule type" value="Genomic_DNA"/>
</dbReference>
<dbReference type="SUPFAM" id="SSF53774">
    <property type="entry name" value="Glutaminase/Asparaginase"/>
    <property type="match status" value="1"/>
</dbReference>
<evidence type="ECO:0000259" key="8">
    <source>
        <dbReference type="Pfam" id="PF17763"/>
    </source>
</evidence>
<evidence type="ECO:0000256" key="3">
    <source>
        <dbReference type="PIRSR" id="PIRSR001220-1"/>
    </source>
</evidence>
<evidence type="ECO:0000256" key="2">
    <source>
        <dbReference type="ARBA" id="ARBA00022801"/>
    </source>
</evidence>
<keyword evidence="10" id="KW-1185">Reference proteome</keyword>
<evidence type="ECO:0000256" key="4">
    <source>
        <dbReference type="PIRSR" id="PIRSR001220-2"/>
    </source>
</evidence>
<dbReference type="RefSeq" id="WP_008063815.1">
    <property type="nucleotide sequence ID" value="NZ_AFHG01000057.1"/>
</dbReference>
<dbReference type="Pfam" id="PF17763">
    <property type="entry name" value="Asparaginase_C"/>
    <property type="match status" value="1"/>
</dbReference>
<proteinExistence type="inferred from homology"/>
<dbReference type="GO" id="GO:0004067">
    <property type="term" value="F:asparaginase activity"/>
    <property type="evidence" value="ECO:0007669"/>
    <property type="project" value="UniProtKB-UniRule"/>
</dbReference>
<dbReference type="OrthoDB" id="9788068at2"/>
<name>F5RG17_METUF</name>
<dbReference type="PANTHER" id="PTHR11707">
    <property type="entry name" value="L-ASPARAGINASE"/>
    <property type="match status" value="1"/>
</dbReference>
<dbReference type="FunFam" id="3.40.50.1170:FF:000001">
    <property type="entry name" value="L-asparaginase 2"/>
    <property type="match status" value="1"/>
</dbReference>
<dbReference type="InterPro" id="IPR027475">
    <property type="entry name" value="Asparaginase/glutaminase_AS2"/>
</dbReference>
<dbReference type="InterPro" id="IPR040919">
    <property type="entry name" value="Asparaginase_C"/>
</dbReference>
<comment type="similarity">
    <text evidence="1">Belongs to the asparaginase 1 family.</text>
</comment>
<dbReference type="PROSITE" id="PS00144">
    <property type="entry name" value="ASN_GLN_ASE_1"/>
    <property type="match status" value="1"/>
</dbReference>
<dbReference type="Pfam" id="PF00710">
    <property type="entry name" value="Asparaginase"/>
    <property type="match status" value="1"/>
</dbReference>
<evidence type="ECO:0000313" key="9">
    <source>
        <dbReference type="EMBL" id="EGK70505.1"/>
    </source>
</evidence>
<feature type="domain" description="Asparaginase/glutaminase C-terminal" evidence="8">
    <location>
        <begin position="211"/>
        <end position="306"/>
    </location>
</feature>
<dbReference type="AlphaFoldDB" id="F5RG17"/>
<dbReference type="InterPro" id="IPR027473">
    <property type="entry name" value="L-asparaginase_C"/>
</dbReference>
<sequence>MKRIVILGTGGTIAGQARRSDSHVGYTAAQISVEDLVAGVPALAGLPLEAEQVAQVDSKDMSFAIWRALAARVAHHLARDEVAGVVITHGTDTLEETAYFLQRVLAPAKPVVLTAAMRPATAPSADGPQNLLDAVRVAALPGARGVLACIAGTVHAGDQVRKIHPYRVDAFDSGDAGPLGYIEEGRLRRLRDWPAGQALGLAPVLREDWPRVDIVTSAAGADGALVEALCALGAGGLVAACTGNGTLAAPLEAALLKAQAGGVAVLRANRIGRGALVEPDGAAPALPSAGALTPVQARVELTLQLLQRGS</sequence>
<dbReference type="SMART" id="SM00870">
    <property type="entry name" value="Asparaginase"/>
    <property type="match status" value="1"/>
</dbReference>
<dbReference type="PRINTS" id="PR00139">
    <property type="entry name" value="ASNGLNASE"/>
</dbReference>
<dbReference type="InterPro" id="IPR037152">
    <property type="entry name" value="L-asparaginase_N_sf"/>
</dbReference>
<evidence type="ECO:0000256" key="6">
    <source>
        <dbReference type="PROSITE-ProRule" id="PRU10100"/>
    </source>
</evidence>
<dbReference type="CDD" id="cd08964">
    <property type="entry name" value="L-asparaginase_II"/>
    <property type="match status" value="1"/>
</dbReference>
<dbReference type="Proteomes" id="UP000005019">
    <property type="component" value="Unassembled WGS sequence"/>
</dbReference>
<evidence type="ECO:0000256" key="1">
    <source>
        <dbReference type="ARBA" id="ARBA00010518"/>
    </source>
</evidence>
<evidence type="ECO:0000256" key="5">
    <source>
        <dbReference type="PROSITE-ProRule" id="PRU10099"/>
    </source>
</evidence>
<dbReference type="InterPro" id="IPR036152">
    <property type="entry name" value="Asp/glu_Ase-like_sf"/>
</dbReference>
<feature type="binding site" evidence="4">
    <location>
        <begin position="91"/>
        <end position="92"/>
    </location>
    <ligand>
        <name>substrate</name>
    </ligand>
</feature>
<dbReference type="PIRSF" id="PIRSF500176">
    <property type="entry name" value="L_ASNase"/>
    <property type="match status" value="1"/>
</dbReference>
<dbReference type="PROSITE" id="PS51732">
    <property type="entry name" value="ASN_GLN_ASE_3"/>
    <property type="match status" value="1"/>
</dbReference>
<feature type="active site" evidence="5">
    <location>
        <position position="12"/>
    </location>
</feature>
<dbReference type="SFLD" id="SFLDS00057">
    <property type="entry name" value="Glutaminase/Asparaginase"/>
    <property type="match status" value="1"/>
</dbReference>
<protein>
    <submittedName>
        <fullName evidence="9">L-asparaginase</fullName>
    </submittedName>
</protein>
<dbReference type="PANTHER" id="PTHR11707:SF28">
    <property type="entry name" value="60 KDA LYSOPHOSPHOLIPASE"/>
    <property type="match status" value="1"/>
</dbReference>
<organism evidence="9 10">
    <name type="scientific">Methyloversatilis universalis (strain ATCC BAA-1314 / DSM 25237 / JCM 13912 / CCUG 52030 / FAM5)</name>
    <dbReference type="NCBI Taxonomy" id="1000565"/>
    <lineage>
        <taxon>Bacteria</taxon>
        <taxon>Pseudomonadati</taxon>
        <taxon>Pseudomonadota</taxon>
        <taxon>Betaproteobacteria</taxon>
        <taxon>Nitrosomonadales</taxon>
        <taxon>Sterolibacteriaceae</taxon>
        <taxon>Methyloversatilis</taxon>
    </lineage>
</organism>